<reference evidence="7 8" key="1">
    <citation type="journal article" date="2018" name="PLoS Genet.">
        <title>Population sequencing reveals clonal diversity and ancestral inbreeding in the grapevine cultivar Chardonnay.</title>
        <authorList>
            <person name="Roach M.J."/>
            <person name="Johnson D.L."/>
            <person name="Bohlmann J."/>
            <person name="van Vuuren H.J."/>
            <person name="Jones S.J."/>
            <person name="Pretorius I.S."/>
            <person name="Schmidt S.A."/>
            <person name="Borneman A.R."/>
        </authorList>
    </citation>
    <scope>NUCLEOTIDE SEQUENCE [LARGE SCALE GENOMIC DNA]</scope>
    <source>
        <strain evidence="8">cv. Chardonnay</strain>
        <tissue evidence="7">Leaf</tissue>
    </source>
</reference>
<feature type="compositionally biased region" description="Basic residues" evidence="5">
    <location>
        <begin position="719"/>
        <end position="728"/>
    </location>
</feature>
<dbReference type="Pfam" id="PF10551">
    <property type="entry name" value="MULE"/>
    <property type="match status" value="1"/>
</dbReference>
<sequence length="800" mass="91788">MSIVLTLALMEPPKTTWYTFDFQCSLMSGRERERERLHAVHSHCQASLRRLAALVPAAPWWFRRTVQSGQGHFVTMDESPLSLPGNSPSMPNVQAPQSQYDFIEADGQSEIVNVLIDVEDDEDDEDYNLSDFSESDDDIIEDFGMEDDGINRAIGGKQLEGVWNGEGDSDHGDSDELRSAEGSSNDEGNSRPRFLEFNQRIGMENVQLVKDKKFASHVIFKEALKEWCIKEKHDFEYKHNDKWRVTAVCKKKCGWKIHASQTQMGDAFQIKSFKNIHTCGKDHKNSKISSRWLANKYLPFFRDDHTWTANALKGAVFRDHEVDVTLDQCYKAKRMTFKMIHGAEEKQYERLWDYAAAIRKWNVGSTVKIQTTNDVFERMYICLDACKRGFLAGCRPLIGIDGCHLKGTIGGQLLVAVGKDGNDNIFPIAFAIVEIENKSSWTWFLQCLLDDIGHVDENGWGLVETFKDLMPNAEHRFCVRHLHANFKKDFPGKVLKDAMWSAARATTKNSFDFDMDELKKLDVKAYEWLVKLDVRTWSRHAFNPRSKSDNLVNNIAESFNAWILEARDKPVLTMMEIIRVMLMQRLQTKRDHMRRYEGRVCPRIYKKLERIKSEVGHCISRWNGESKYEVEYIYGGRYVVDLNERTCGCGRWGLSGIPCFHAATAIIEHGEQLETYVDIAYTKETFLSCYQWMISPLPSHEQWPKTPYDLIKPPKFTKKVGKHKKWGHNQRTCKALDNPNKKAYKKKKKGQLEQSSTSGAKGSKKLLGTQQSNIGTQQSSQSRTKDNTSGSKKDKGKAKV</sequence>
<accession>A0A438H904</accession>
<evidence type="ECO:0000256" key="4">
    <source>
        <dbReference type="PROSITE-ProRule" id="PRU00325"/>
    </source>
</evidence>
<evidence type="ECO:0000256" key="1">
    <source>
        <dbReference type="ARBA" id="ARBA00022723"/>
    </source>
</evidence>
<feature type="compositionally biased region" description="Polar residues" evidence="5">
    <location>
        <begin position="768"/>
        <end position="790"/>
    </location>
</feature>
<dbReference type="Pfam" id="PF04434">
    <property type="entry name" value="SWIM"/>
    <property type="match status" value="1"/>
</dbReference>
<feature type="region of interest" description="Disordered" evidence="5">
    <location>
        <begin position="156"/>
        <end position="192"/>
    </location>
</feature>
<keyword evidence="3" id="KW-0862">Zinc</keyword>
<dbReference type="GO" id="GO:0008270">
    <property type="term" value="F:zinc ion binding"/>
    <property type="evidence" value="ECO:0007669"/>
    <property type="project" value="UniProtKB-KW"/>
</dbReference>
<name>A0A438H904_VITVI</name>
<dbReference type="InterPro" id="IPR004332">
    <property type="entry name" value="Transposase_MuDR"/>
</dbReference>
<keyword evidence="1" id="KW-0479">Metal-binding</keyword>
<evidence type="ECO:0000256" key="3">
    <source>
        <dbReference type="ARBA" id="ARBA00022833"/>
    </source>
</evidence>
<feature type="compositionally biased region" description="Basic and acidic residues" evidence="5">
    <location>
        <begin position="168"/>
        <end position="179"/>
    </location>
</feature>
<dbReference type="SMART" id="SM00575">
    <property type="entry name" value="ZnF_PMZ"/>
    <property type="match status" value="1"/>
</dbReference>
<dbReference type="PROSITE" id="PS50966">
    <property type="entry name" value="ZF_SWIM"/>
    <property type="match status" value="1"/>
</dbReference>
<feature type="region of interest" description="Disordered" evidence="5">
    <location>
        <begin position="719"/>
        <end position="800"/>
    </location>
</feature>
<evidence type="ECO:0000256" key="2">
    <source>
        <dbReference type="ARBA" id="ARBA00022771"/>
    </source>
</evidence>
<dbReference type="PANTHER" id="PTHR31973:SF187">
    <property type="entry name" value="MUTATOR TRANSPOSASE MUDRA PROTEIN"/>
    <property type="match status" value="1"/>
</dbReference>
<proteinExistence type="predicted"/>
<gene>
    <name evidence="7" type="ORF">CK203_054666</name>
</gene>
<dbReference type="InterPro" id="IPR018289">
    <property type="entry name" value="MULE_transposase_dom"/>
</dbReference>
<dbReference type="AlphaFoldDB" id="A0A438H904"/>
<organism evidence="7 8">
    <name type="scientific">Vitis vinifera</name>
    <name type="common">Grape</name>
    <dbReference type="NCBI Taxonomy" id="29760"/>
    <lineage>
        <taxon>Eukaryota</taxon>
        <taxon>Viridiplantae</taxon>
        <taxon>Streptophyta</taxon>
        <taxon>Embryophyta</taxon>
        <taxon>Tracheophyta</taxon>
        <taxon>Spermatophyta</taxon>
        <taxon>Magnoliopsida</taxon>
        <taxon>eudicotyledons</taxon>
        <taxon>Gunneridae</taxon>
        <taxon>Pentapetalae</taxon>
        <taxon>rosids</taxon>
        <taxon>Vitales</taxon>
        <taxon>Vitaceae</taxon>
        <taxon>Viteae</taxon>
        <taxon>Vitis</taxon>
    </lineage>
</organism>
<comment type="caution">
    <text evidence="7">The sequence shown here is derived from an EMBL/GenBank/DDBJ whole genome shotgun (WGS) entry which is preliminary data.</text>
</comment>
<evidence type="ECO:0000259" key="6">
    <source>
        <dbReference type="PROSITE" id="PS50966"/>
    </source>
</evidence>
<dbReference type="Pfam" id="PF03108">
    <property type="entry name" value="DBD_Tnp_Mut"/>
    <property type="match status" value="1"/>
</dbReference>
<dbReference type="InterPro" id="IPR007527">
    <property type="entry name" value="Znf_SWIM"/>
</dbReference>
<evidence type="ECO:0000313" key="7">
    <source>
        <dbReference type="EMBL" id="RVW80965.1"/>
    </source>
</evidence>
<keyword evidence="2 4" id="KW-0863">Zinc-finger</keyword>
<dbReference type="PANTHER" id="PTHR31973">
    <property type="entry name" value="POLYPROTEIN, PUTATIVE-RELATED"/>
    <property type="match status" value="1"/>
</dbReference>
<dbReference type="EMBL" id="QGNW01000258">
    <property type="protein sequence ID" value="RVW80965.1"/>
    <property type="molecule type" value="Genomic_DNA"/>
</dbReference>
<evidence type="ECO:0000313" key="8">
    <source>
        <dbReference type="Proteomes" id="UP000288805"/>
    </source>
</evidence>
<feature type="domain" description="SWIM-type" evidence="6">
    <location>
        <begin position="638"/>
        <end position="670"/>
    </location>
</feature>
<evidence type="ECO:0000256" key="5">
    <source>
        <dbReference type="SAM" id="MobiDB-lite"/>
    </source>
</evidence>
<protein>
    <recommendedName>
        <fullName evidence="6">SWIM-type domain-containing protein</fullName>
    </recommendedName>
</protein>
<dbReference type="Proteomes" id="UP000288805">
    <property type="component" value="Unassembled WGS sequence"/>
</dbReference>
<dbReference type="InterPro" id="IPR006564">
    <property type="entry name" value="Znf_PMZ"/>
</dbReference>